<proteinExistence type="predicted"/>
<feature type="compositionally biased region" description="Basic and acidic residues" evidence="1">
    <location>
        <begin position="37"/>
        <end position="46"/>
    </location>
</feature>
<evidence type="ECO:0000313" key="4">
    <source>
        <dbReference type="Proteomes" id="UP000594220"/>
    </source>
</evidence>
<evidence type="ECO:0000256" key="1">
    <source>
        <dbReference type="SAM" id="MobiDB-lite"/>
    </source>
</evidence>
<organism evidence="3 4">
    <name type="scientific">Crocodylus porosus</name>
    <name type="common">Saltwater crocodile</name>
    <name type="synonym">Estuarine crocodile</name>
    <dbReference type="NCBI Taxonomy" id="8502"/>
    <lineage>
        <taxon>Eukaryota</taxon>
        <taxon>Metazoa</taxon>
        <taxon>Chordata</taxon>
        <taxon>Craniata</taxon>
        <taxon>Vertebrata</taxon>
        <taxon>Euteleostomi</taxon>
        <taxon>Archelosauria</taxon>
        <taxon>Archosauria</taxon>
        <taxon>Crocodylia</taxon>
        <taxon>Longirostres</taxon>
        <taxon>Crocodylidae</taxon>
        <taxon>Crocodylus</taxon>
    </lineage>
</organism>
<sequence length="173" mass="18347">MPLWQCAPCLPGSSRDGSRVELYPLLLLGGQGAHDYHRAPRGRAAEAHSGQPASTPAQLCSSHAADRSGAGEETDMWVVVAGMQPTATMEPGQAEDQAFCSSSTLHPWHANIFQIQVAGVFGTLPKNFANPCFNLFTLAPLAALLGVLGASGSSILRHYCRRKPDQQLEHGSG</sequence>
<keyword evidence="2" id="KW-0812">Transmembrane</keyword>
<evidence type="ECO:0000313" key="3">
    <source>
        <dbReference type="Ensembl" id="ENSCPRP00005020122.1"/>
    </source>
</evidence>
<reference evidence="3" key="1">
    <citation type="submission" date="2025-08" db="UniProtKB">
        <authorList>
            <consortium name="Ensembl"/>
        </authorList>
    </citation>
    <scope>IDENTIFICATION</scope>
</reference>
<accession>A0A7M4F684</accession>
<feature type="transmembrane region" description="Helical" evidence="2">
    <location>
        <begin position="135"/>
        <end position="156"/>
    </location>
</feature>
<name>A0A7M4F684_CROPO</name>
<feature type="compositionally biased region" description="Polar residues" evidence="1">
    <location>
        <begin position="51"/>
        <end position="61"/>
    </location>
</feature>
<keyword evidence="4" id="KW-1185">Reference proteome</keyword>
<keyword evidence="2" id="KW-0472">Membrane</keyword>
<dbReference type="AlphaFoldDB" id="A0A7M4F684"/>
<protein>
    <submittedName>
        <fullName evidence="3">Uncharacterized protein</fullName>
    </submittedName>
</protein>
<feature type="region of interest" description="Disordered" evidence="1">
    <location>
        <begin position="37"/>
        <end position="65"/>
    </location>
</feature>
<dbReference type="Proteomes" id="UP000594220">
    <property type="component" value="Unplaced"/>
</dbReference>
<reference evidence="3" key="2">
    <citation type="submission" date="2025-09" db="UniProtKB">
        <authorList>
            <consortium name="Ensembl"/>
        </authorList>
    </citation>
    <scope>IDENTIFICATION</scope>
</reference>
<keyword evidence="2" id="KW-1133">Transmembrane helix</keyword>
<dbReference type="Ensembl" id="ENSCPRT00005023517.1">
    <property type="protein sequence ID" value="ENSCPRP00005020122.1"/>
    <property type="gene ID" value="ENSCPRG00005014019.1"/>
</dbReference>
<evidence type="ECO:0000256" key="2">
    <source>
        <dbReference type="SAM" id="Phobius"/>
    </source>
</evidence>